<evidence type="ECO:0000256" key="1">
    <source>
        <dbReference type="SAM" id="MobiDB-lite"/>
    </source>
</evidence>
<dbReference type="AlphaFoldDB" id="A0A1D1ZVE4"/>
<gene>
    <name evidence="2" type="ORF">g.58271</name>
</gene>
<evidence type="ECO:0000313" key="2">
    <source>
        <dbReference type="EMBL" id="JAT70909.1"/>
    </source>
</evidence>
<protein>
    <submittedName>
        <fullName evidence="2">Uncharacterized protein</fullName>
    </submittedName>
</protein>
<feature type="region of interest" description="Disordered" evidence="1">
    <location>
        <begin position="223"/>
        <end position="265"/>
    </location>
</feature>
<accession>A0A1D1ZVE4</accession>
<dbReference type="EMBL" id="GDKF01007713">
    <property type="protein sequence ID" value="JAT70909.1"/>
    <property type="molecule type" value="Transcribed_RNA"/>
</dbReference>
<feature type="compositionally biased region" description="Low complexity" evidence="1">
    <location>
        <begin position="231"/>
        <end position="245"/>
    </location>
</feature>
<proteinExistence type="predicted"/>
<sequence>LPSRMPGRKVQVNSLTYCGIQAPARYTNPFAARPEYCRGVHQNPTLCGTHPAIPWVPGVLPSQNSTHTHHGRVGVASPPCGGHAERLPAALLPSLCGWRDGCGPRRHASCAVCQREWRASHLGLEGAPSPRFVQRILDWSHDWLRSGVAVHARLLSHMVQAAFDTQDEPTALQAWTWRSQERATSVMEQACASTGRQVGGTTAFCAEGLVLYLSPTSAHAFMPTGGRPARRAPVPDSAASPPSRVRTSRCQPRGRAPGRPSRDCHSQAALQWIHVHRVGPGAAVGVGTGVTRSGPWAPMPRHGATVTLPPAEDHRSVQHRVVSLPHPTLHPPTPLQAAWCDTCHHLRGADPQLHQGHRL</sequence>
<reference evidence="2" key="1">
    <citation type="submission" date="2015-08" db="EMBL/GenBank/DDBJ databases">
        <authorList>
            <person name="Babu N.S."/>
            <person name="Beckwith C.J."/>
            <person name="Beseler K.G."/>
            <person name="Brison A."/>
            <person name="Carone J.V."/>
            <person name="Caskin T.P."/>
            <person name="Diamond M."/>
            <person name="Durham M.E."/>
            <person name="Foxe J.M."/>
            <person name="Go M."/>
            <person name="Henderson B.A."/>
            <person name="Jones I.B."/>
            <person name="McGettigan J.A."/>
            <person name="Micheletti S.J."/>
            <person name="Nasrallah M.E."/>
            <person name="Ortiz D."/>
            <person name="Piller C.R."/>
            <person name="Privatt S.R."/>
            <person name="Schneider S.L."/>
            <person name="Sharp S."/>
            <person name="Smith T.C."/>
            <person name="Stanton J.D."/>
            <person name="Ullery H.E."/>
            <person name="Wilson R.J."/>
            <person name="Serrano M.G."/>
            <person name="Buck G."/>
            <person name="Lee V."/>
            <person name="Wang Y."/>
            <person name="Carvalho R."/>
            <person name="Voegtly L."/>
            <person name="Shi R."/>
            <person name="Duckworth R."/>
            <person name="Johnson A."/>
            <person name="Loviza R."/>
            <person name="Walstead R."/>
            <person name="Shah Z."/>
            <person name="Kiflezghi M."/>
            <person name="Wade K."/>
            <person name="Ball S.L."/>
            <person name="Bradley K.W."/>
            <person name="Asai D.J."/>
            <person name="Bowman C.A."/>
            <person name="Russell D.A."/>
            <person name="Pope W.H."/>
            <person name="Jacobs-Sera D."/>
            <person name="Hendrix R.W."/>
            <person name="Hatfull G.F."/>
        </authorList>
    </citation>
    <scope>NUCLEOTIDE SEQUENCE</scope>
</reference>
<feature type="non-terminal residue" evidence="2">
    <location>
        <position position="1"/>
    </location>
</feature>
<organism evidence="2">
    <name type="scientific">Auxenochlorella protothecoides</name>
    <name type="common">Green microalga</name>
    <name type="synonym">Chlorella protothecoides</name>
    <dbReference type="NCBI Taxonomy" id="3075"/>
    <lineage>
        <taxon>Eukaryota</taxon>
        <taxon>Viridiplantae</taxon>
        <taxon>Chlorophyta</taxon>
        <taxon>core chlorophytes</taxon>
        <taxon>Trebouxiophyceae</taxon>
        <taxon>Chlorellales</taxon>
        <taxon>Chlorellaceae</taxon>
        <taxon>Auxenochlorella</taxon>
    </lineage>
</organism>
<name>A0A1D1ZVE4_AUXPR</name>